<keyword evidence="1" id="KW-0472">Membrane</keyword>
<evidence type="ECO:0000313" key="2">
    <source>
        <dbReference type="EMBL" id="GGD14078.1"/>
    </source>
</evidence>
<organism evidence="2 3">
    <name type="scientific">Pontibacillus salipaludis</name>
    <dbReference type="NCBI Taxonomy" id="1697394"/>
    <lineage>
        <taxon>Bacteria</taxon>
        <taxon>Bacillati</taxon>
        <taxon>Bacillota</taxon>
        <taxon>Bacilli</taxon>
        <taxon>Bacillales</taxon>
        <taxon>Bacillaceae</taxon>
        <taxon>Pontibacillus</taxon>
    </lineage>
</organism>
<dbReference type="EMBL" id="BMIN01000008">
    <property type="protein sequence ID" value="GGD14078.1"/>
    <property type="molecule type" value="Genomic_DNA"/>
</dbReference>
<gene>
    <name evidence="2" type="ORF">GCM10011389_22170</name>
</gene>
<evidence type="ECO:0000256" key="1">
    <source>
        <dbReference type="SAM" id="Phobius"/>
    </source>
</evidence>
<feature type="transmembrane region" description="Helical" evidence="1">
    <location>
        <begin position="40"/>
        <end position="61"/>
    </location>
</feature>
<keyword evidence="3" id="KW-1185">Reference proteome</keyword>
<evidence type="ECO:0008006" key="4">
    <source>
        <dbReference type="Google" id="ProtNLM"/>
    </source>
</evidence>
<dbReference type="Proteomes" id="UP000642571">
    <property type="component" value="Unassembled WGS sequence"/>
</dbReference>
<evidence type="ECO:0000313" key="3">
    <source>
        <dbReference type="Proteomes" id="UP000642571"/>
    </source>
</evidence>
<dbReference type="RefSeq" id="WP_188653708.1">
    <property type="nucleotide sequence ID" value="NZ_BMIN01000008.1"/>
</dbReference>
<feature type="transmembrane region" description="Helical" evidence="1">
    <location>
        <begin position="6"/>
        <end position="26"/>
    </location>
</feature>
<sequence>MDVLAVVLMTIGIIAVPVIGFFYPALKEMKGEHLSERKRYGYGALGIGILLLLLILSQFIMRLEFTELIPYVL</sequence>
<proteinExistence type="predicted"/>
<accession>A0ABQ1Q5X2</accession>
<name>A0ABQ1Q5X2_9BACI</name>
<comment type="caution">
    <text evidence="2">The sequence shown here is derived from an EMBL/GenBank/DDBJ whole genome shotgun (WGS) entry which is preliminary data.</text>
</comment>
<keyword evidence="1" id="KW-0812">Transmembrane</keyword>
<reference evidence="3" key="1">
    <citation type="journal article" date="2019" name="Int. J. Syst. Evol. Microbiol.">
        <title>The Global Catalogue of Microorganisms (GCM) 10K type strain sequencing project: providing services to taxonomists for standard genome sequencing and annotation.</title>
        <authorList>
            <consortium name="The Broad Institute Genomics Platform"/>
            <consortium name="The Broad Institute Genome Sequencing Center for Infectious Disease"/>
            <person name="Wu L."/>
            <person name="Ma J."/>
        </authorList>
    </citation>
    <scope>NUCLEOTIDE SEQUENCE [LARGE SCALE GENOMIC DNA]</scope>
    <source>
        <strain evidence="3">CGMCC 1.15353</strain>
    </source>
</reference>
<protein>
    <recommendedName>
        <fullName evidence="4">DUF4190 domain-containing protein</fullName>
    </recommendedName>
</protein>
<keyword evidence="1" id="KW-1133">Transmembrane helix</keyword>